<dbReference type="Pfam" id="PF05163">
    <property type="entry name" value="DinB"/>
    <property type="match status" value="1"/>
</dbReference>
<evidence type="ECO:0000313" key="6">
    <source>
        <dbReference type="Proteomes" id="UP000295132"/>
    </source>
</evidence>
<feature type="binding site" evidence="3">
    <location>
        <position position="48"/>
    </location>
    <ligand>
        <name>a divalent metal cation</name>
        <dbReference type="ChEBI" id="CHEBI:60240"/>
    </ligand>
</feature>
<dbReference type="GO" id="GO:0046872">
    <property type="term" value="F:metal ion binding"/>
    <property type="evidence" value="ECO:0007669"/>
    <property type="project" value="UniProtKB-KW"/>
</dbReference>
<evidence type="ECO:0000313" key="4">
    <source>
        <dbReference type="EMBL" id="MDQ6598599.1"/>
    </source>
</evidence>
<name>A0A4R5VQK4_9BACI</name>
<reference evidence="5 6" key="1">
    <citation type="submission" date="2019-03" db="EMBL/GenBank/DDBJ databases">
        <title>Bacillus niacini sp. nov. a Nicotinate-Metabolizing Mesophile Isolated from Soil.</title>
        <authorList>
            <person name="Zhang G."/>
        </authorList>
    </citation>
    <scope>NUCLEOTIDE SEQUENCE [LARGE SCALE GENOMIC DNA]</scope>
    <source>
        <strain evidence="5 6">WN066</strain>
    </source>
</reference>
<dbReference type="PANTHER" id="PTHR37302">
    <property type="entry name" value="SLR1116 PROTEIN"/>
    <property type="match status" value="1"/>
</dbReference>
<evidence type="ECO:0000256" key="1">
    <source>
        <dbReference type="ARBA" id="ARBA00008635"/>
    </source>
</evidence>
<dbReference type="RefSeq" id="WP_133335107.1">
    <property type="nucleotide sequence ID" value="NZ_JAVGVR010000001.1"/>
</dbReference>
<keyword evidence="7" id="KW-1185">Reference proteome</keyword>
<dbReference type="SUPFAM" id="SSF109854">
    <property type="entry name" value="DinB/YfiT-like putative metalloenzymes"/>
    <property type="match status" value="1"/>
</dbReference>
<evidence type="ECO:0000256" key="2">
    <source>
        <dbReference type="ARBA" id="ARBA00022723"/>
    </source>
</evidence>
<dbReference type="Gene3D" id="1.20.120.450">
    <property type="entry name" value="dinb family like domain"/>
    <property type="match status" value="1"/>
</dbReference>
<dbReference type="PANTHER" id="PTHR37302:SF1">
    <property type="entry name" value="PROTEIN DINB"/>
    <property type="match status" value="1"/>
</dbReference>
<reference evidence="4" key="2">
    <citation type="submission" date="2023-08" db="EMBL/GenBank/DDBJ databases">
        <title>Nitrogen cycling bacteria in agricultural field soils.</title>
        <authorList>
            <person name="Jang J."/>
        </authorList>
    </citation>
    <scope>NUCLEOTIDE SEQUENCE</scope>
    <source>
        <strain evidence="4">PS3-36</strain>
    </source>
</reference>
<organism evidence="5 6">
    <name type="scientific">Bacillus salipaludis</name>
    <dbReference type="NCBI Taxonomy" id="2547811"/>
    <lineage>
        <taxon>Bacteria</taxon>
        <taxon>Bacillati</taxon>
        <taxon>Bacillota</taxon>
        <taxon>Bacilli</taxon>
        <taxon>Bacillales</taxon>
        <taxon>Bacillaceae</taxon>
        <taxon>Bacillus</taxon>
    </lineage>
</organism>
<comment type="similarity">
    <text evidence="1">Belongs to the DinB family.</text>
</comment>
<dbReference type="AlphaFoldDB" id="A0A4R5VQK4"/>
<dbReference type="Proteomes" id="UP000295132">
    <property type="component" value="Unassembled WGS sequence"/>
</dbReference>
<keyword evidence="2 3" id="KW-0479">Metal-binding</keyword>
<gene>
    <name evidence="5" type="ORF">E2K98_14100</name>
    <name evidence="4" type="ORF">RCG21_19925</name>
</gene>
<feature type="binding site" evidence="3">
    <location>
        <position position="124"/>
    </location>
    <ligand>
        <name>a divalent metal cation</name>
        <dbReference type="ChEBI" id="CHEBI:60240"/>
    </ligand>
</feature>
<protein>
    <submittedName>
        <fullName evidence="5">Damage-inducible protein DinB</fullName>
    </submittedName>
    <submittedName>
        <fullName evidence="4">DinB family protein</fullName>
    </submittedName>
</protein>
<evidence type="ECO:0000313" key="7">
    <source>
        <dbReference type="Proteomes" id="UP001178888"/>
    </source>
</evidence>
<dbReference type="EMBL" id="SMYO01000006">
    <property type="protein sequence ID" value="TDK60853.1"/>
    <property type="molecule type" value="Genomic_DNA"/>
</dbReference>
<proteinExistence type="inferred from homology"/>
<accession>A0A4R5VQK4</accession>
<sequence length="157" mass="18423">MLLSMETKLQYHHWANRTLLEHINQLDEELFIKEVNSIFPSLAAIFEHIYSVDSMWRKRISGEKAPVLETIKFDSPTMAIQSFDQLYQLYKQLYIIEGKISYQNSKGEMFQNELYEIIEHLSNHGTYHRGNASAVLHQLGHNSVSTDLIFFLRMVTK</sequence>
<evidence type="ECO:0000313" key="5">
    <source>
        <dbReference type="EMBL" id="TDK60853.1"/>
    </source>
</evidence>
<dbReference type="EMBL" id="JAVGVR010000001">
    <property type="protein sequence ID" value="MDQ6598599.1"/>
    <property type="molecule type" value="Genomic_DNA"/>
</dbReference>
<comment type="caution">
    <text evidence="5">The sequence shown here is derived from an EMBL/GenBank/DDBJ whole genome shotgun (WGS) entry which is preliminary data.</text>
</comment>
<feature type="binding site" evidence="3">
    <location>
        <position position="128"/>
    </location>
    <ligand>
        <name>a divalent metal cation</name>
        <dbReference type="ChEBI" id="CHEBI:60240"/>
    </ligand>
</feature>
<dbReference type="InterPro" id="IPR007837">
    <property type="entry name" value="DinB"/>
</dbReference>
<dbReference type="Proteomes" id="UP001178888">
    <property type="component" value="Unassembled WGS sequence"/>
</dbReference>
<evidence type="ECO:0000256" key="3">
    <source>
        <dbReference type="PIRSR" id="PIRSR607837-1"/>
    </source>
</evidence>
<dbReference type="InterPro" id="IPR034660">
    <property type="entry name" value="DinB/YfiT-like"/>
</dbReference>